<dbReference type="AlphaFoldDB" id="A0A1V9X1Y3"/>
<dbReference type="STRING" id="418985.A0A1V9X1Y3"/>
<proteinExistence type="inferred from homology"/>
<dbReference type="PROSITE" id="PS50071">
    <property type="entry name" value="HOMEOBOX_2"/>
    <property type="match status" value="1"/>
</dbReference>
<dbReference type="GO" id="GO:0005634">
    <property type="term" value="C:nucleus"/>
    <property type="evidence" value="ECO:0007669"/>
    <property type="project" value="UniProtKB-SubCell"/>
</dbReference>
<dbReference type="GO" id="GO:0000977">
    <property type="term" value="F:RNA polymerase II transcription regulatory region sequence-specific DNA binding"/>
    <property type="evidence" value="ECO:0007669"/>
    <property type="project" value="TreeGrafter"/>
</dbReference>
<accession>A0A1V9X1Y3</accession>
<protein>
    <submittedName>
        <fullName evidence="11">Homeobox protein XHOX-7.1-like</fullName>
    </submittedName>
</protein>
<evidence type="ECO:0000256" key="6">
    <source>
        <dbReference type="ARBA" id="ARBA00038425"/>
    </source>
</evidence>
<dbReference type="SUPFAM" id="SSF46689">
    <property type="entry name" value="Homeodomain-like"/>
    <property type="match status" value="1"/>
</dbReference>
<feature type="DNA-binding region" description="Homeobox" evidence="7">
    <location>
        <begin position="28"/>
        <end position="87"/>
    </location>
</feature>
<evidence type="ECO:0000256" key="5">
    <source>
        <dbReference type="ARBA" id="ARBA00023242"/>
    </source>
</evidence>
<evidence type="ECO:0000256" key="8">
    <source>
        <dbReference type="RuleBase" id="RU000682"/>
    </source>
</evidence>
<keyword evidence="5 7" id="KW-0539">Nucleus</keyword>
<dbReference type="GO" id="GO:0000981">
    <property type="term" value="F:DNA-binding transcription factor activity, RNA polymerase II-specific"/>
    <property type="evidence" value="ECO:0007669"/>
    <property type="project" value="InterPro"/>
</dbReference>
<keyword evidence="2" id="KW-0217">Developmental protein</keyword>
<keyword evidence="3 7" id="KW-0238">DNA-binding</keyword>
<dbReference type="FunFam" id="1.10.10.60:FF:000729">
    <property type="entry name" value="Msx-type homeobox protein"/>
    <property type="match status" value="1"/>
</dbReference>
<feature type="compositionally biased region" description="Pro residues" evidence="9">
    <location>
        <begin position="187"/>
        <end position="196"/>
    </location>
</feature>
<evidence type="ECO:0000259" key="10">
    <source>
        <dbReference type="PROSITE" id="PS50071"/>
    </source>
</evidence>
<evidence type="ECO:0000256" key="4">
    <source>
        <dbReference type="ARBA" id="ARBA00023155"/>
    </source>
</evidence>
<dbReference type="PRINTS" id="PR00031">
    <property type="entry name" value="HTHREPRESSR"/>
</dbReference>
<dbReference type="EMBL" id="MNPL01028908">
    <property type="protein sequence ID" value="OQR67406.1"/>
    <property type="molecule type" value="Genomic_DNA"/>
</dbReference>
<dbReference type="PANTHER" id="PTHR24338">
    <property type="entry name" value="HOMEOBOX PROTEIN MSX"/>
    <property type="match status" value="1"/>
</dbReference>
<evidence type="ECO:0000256" key="1">
    <source>
        <dbReference type="ARBA" id="ARBA00004123"/>
    </source>
</evidence>
<comment type="similarity">
    <text evidence="6">Belongs to the Msh homeobox family.</text>
</comment>
<dbReference type="InterPro" id="IPR001356">
    <property type="entry name" value="HD"/>
</dbReference>
<dbReference type="SMART" id="SM00389">
    <property type="entry name" value="HOX"/>
    <property type="match status" value="1"/>
</dbReference>
<gene>
    <name evidence="11" type="ORF">BIW11_02202</name>
</gene>
<dbReference type="Gene3D" id="1.10.10.60">
    <property type="entry name" value="Homeodomain-like"/>
    <property type="match status" value="1"/>
</dbReference>
<dbReference type="InterPro" id="IPR000047">
    <property type="entry name" value="HTH_motif"/>
</dbReference>
<dbReference type="Proteomes" id="UP000192247">
    <property type="component" value="Unassembled WGS sequence"/>
</dbReference>
<evidence type="ECO:0000256" key="9">
    <source>
        <dbReference type="SAM" id="MobiDB-lite"/>
    </source>
</evidence>
<evidence type="ECO:0000313" key="11">
    <source>
        <dbReference type="EMBL" id="OQR67406.1"/>
    </source>
</evidence>
<dbReference type="InterPro" id="IPR020479">
    <property type="entry name" value="HD_metazoa"/>
</dbReference>
<evidence type="ECO:0000313" key="12">
    <source>
        <dbReference type="Proteomes" id="UP000192247"/>
    </source>
</evidence>
<feature type="compositionally biased region" description="Gly residues" evidence="9">
    <location>
        <begin position="148"/>
        <end position="163"/>
    </location>
</feature>
<dbReference type="PANTHER" id="PTHR24338:SF0">
    <property type="entry name" value="MUSCLE SEGMENTATION HOMEOBOX"/>
    <property type="match status" value="1"/>
</dbReference>
<dbReference type="InterPro" id="IPR009057">
    <property type="entry name" value="Homeodomain-like_sf"/>
</dbReference>
<dbReference type="OrthoDB" id="6159439at2759"/>
<keyword evidence="12" id="KW-1185">Reference proteome</keyword>
<name>A0A1V9X1Y3_9ACAR</name>
<dbReference type="PRINTS" id="PR00024">
    <property type="entry name" value="HOMEOBOX"/>
</dbReference>
<organism evidence="11 12">
    <name type="scientific">Tropilaelaps mercedesae</name>
    <dbReference type="NCBI Taxonomy" id="418985"/>
    <lineage>
        <taxon>Eukaryota</taxon>
        <taxon>Metazoa</taxon>
        <taxon>Ecdysozoa</taxon>
        <taxon>Arthropoda</taxon>
        <taxon>Chelicerata</taxon>
        <taxon>Arachnida</taxon>
        <taxon>Acari</taxon>
        <taxon>Parasitiformes</taxon>
        <taxon>Mesostigmata</taxon>
        <taxon>Gamasina</taxon>
        <taxon>Dermanyssoidea</taxon>
        <taxon>Laelapidae</taxon>
        <taxon>Tropilaelaps</taxon>
    </lineage>
</organism>
<dbReference type="Pfam" id="PF00046">
    <property type="entry name" value="Homeodomain"/>
    <property type="match status" value="1"/>
</dbReference>
<dbReference type="GO" id="GO:0048598">
    <property type="term" value="P:embryonic morphogenesis"/>
    <property type="evidence" value="ECO:0007669"/>
    <property type="project" value="TreeGrafter"/>
</dbReference>
<comment type="caution">
    <text evidence="11">The sequence shown here is derived from an EMBL/GenBank/DDBJ whole genome shotgun (WGS) entry which is preliminary data.</text>
</comment>
<feature type="region of interest" description="Disordered" evidence="9">
    <location>
        <begin position="138"/>
        <end position="196"/>
    </location>
</feature>
<evidence type="ECO:0000256" key="3">
    <source>
        <dbReference type="ARBA" id="ARBA00023125"/>
    </source>
</evidence>
<dbReference type="InterPro" id="IPR017970">
    <property type="entry name" value="Homeobox_CS"/>
</dbReference>
<dbReference type="InParanoid" id="A0A1V9X1Y3"/>
<dbReference type="CDD" id="cd00086">
    <property type="entry name" value="homeodomain"/>
    <property type="match status" value="1"/>
</dbReference>
<comment type="subcellular location">
    <subcellularLocation>
        <location evidence="1 7 8">Nucleus</location>
    </subcellularLocation>
</comment>
<reference evidence="11 12" key="1">
    <citation type="journal article" date="2017" name="Gigascience">
        <title>Draft genome of the honey bee ectoparasitic mite, Tropilaelaps mercedesae, is shaped by the parasitic life history.</title>
        <authorList>
            <person name="Dong X."/>
            <person name="Armstrong S.D."/>
            <person name="Xia D."/>
            <person name="Makepeace B.L."/>
            <person name="Darby A.C."/>
            <person name="Kadowaki T."/>
        </authorList>
    </citation>
    <scope>NUCLEOTIDE SEQUENCE [LARGE SCALE GENOMIC DNA]</scope>
    <source>
        <strain evidence="11">Wuxi-XJTLU</strain>
    </source>
</reference>
<evidence type="ECO:0000256" key="2">
    <source>
        <dbReference type="ARBA" id="ARBA00022473"/>
    </source>
</evidence>
<dbReference type="InterPro" id="IPR050674">
    <property type="entry name" value="Msh_Homeobox_Regulators"/>
</dbReference>
<keyword evidence="4 7" id="KW-0371">Homeobox</keyword>
<feature type="domain" description="Homeobox" evidence="10">
    <location>
        <begin position="26"/>
        <end position="86"/>
    </location>
</feature>
<sequence length="196" mass="20792">MSVDGENGELPKIPPQAMKCALRKHKNNRKPRTPFTTQQLLSLERKFRAKQYLSIAERAEFSSSLNLTETQVKIWFQNRRAKEKRLKEAEIEKLRLAARPALLPAAAAAFALGLSGNQPPPFIPGMSAHIPQARLLHGPFSSASGQAQQGGQGQLSSSGGGAGATAASPSVKSSPTSRGGGDAPSRSPSPPTRSST</sequence>
<evidence type="ECO:0000256" key="7">
    <source>
        <dbReference type="PROSITE-ProRule" id="PRU00108"/>
    </source>
</evidence>
<dbReference type="PROSITE" id="PS00027">
    <property type="entry name" value="HOMEOBOX_1"/>
    <property type="match status" value="1"/>
</dbReference>